<comment type="caution">
    <text evidence="1">The sequence shown here is derived from an EMBL/GenBank/DDBJ whole genome shotgun (WGS) entry which is preliminary data.</text>
</comment>
<proteinExistence type="predicted"/>
<gene>
    <name evidence="1" type="ORF">CDL18_08810</name>
</gene>
<dbReference type="EMBL" id="NIHM01000010">
    <property type="protein sequence ID" value="PLT55016.1"/>
    <property type="molecule type" value="Genomic_DNA"/>
</dbReference>
<evidence type="ECO:0000313" key="1">
    <source>
        <dbReference type="EMBL" id="PLT55016.1"/>
    </source>
</evidence>
<evidence type="ECO:0000313" key="2">
    <source>
        <dbReference type="Proteomes" id="UP000234849"/>
    </source>
</evidence>
<reference evidence="1 2" key="1">
    <citation type="journal article" date="2017" name="Genome Med.">
        <title>A novel Ruminococcus gnavus clade enriched in inflammatory bowel disease patients.</title>
        <authorList>
            <person name="Hall A.B."/>
            <person name="Yassour M."/>
            <person name="Sauk J."/>
            <person name="Garner A."/>
            <person name="Jiang X."/>
            <person name="Arthur T."/>
            <person name="Lagoudas G.K."/>
            <person name="Vatanen T."/>
            <person name="Fornelos N."/>
            <person name="Wilson R."/>
            <person name="Bertha M."/>
            <person name="Cohen M."/>
            <person name="Garber J."/>
            <person name="Khalili H."/>
            <person name="Gevers D."/>
            <person name="Ananthakrishnan A.N."/>
            <person name="Kugathasan S."/>
            <person name="Lander E.S."/>
            <person name="Blainey P."/>
            <person name="Vlamakis H."/>
            <person name="Xavier R.J."/>
            <person name="Huttenhower C."/>
        </authorList>
    </citation>
    <scope>NUCLEOTIDE SEQUENCE [LARGE SCALE GENOMIC DNA]</scope>
    <source>
        <strain evidence="1 2">RJX1118</strain>
    </source>
</reference>
<dbReference type="RefSeq" id="WP_008976692.1">
    <property type="nucleotide sequence ID" value="NZ_NIHM01000010.1"/>
</dbReference>
<name>A0A2N5NI47_MEDGN</name>
<dbReference type="Proteomes" id="UP000234849">
    <property type="component" value="Unassembled WGS sequence"/>
</dbReference>
<organism evidence="1 2">
    <name type="scientific">Mediterraneibacter gnavus</name>
    <name type="common">Ruminococcus gnavus</name>
    <dbReference type="NCBI Taxonomy" id="33038"/>
    <lineage>
        <taxon>Bacteria</taxon>
        <taxon>Bacillati</taxon>
        <taxon>Bacillota</taxon>
        <taxon>Clostridia</taxon>
        <taxon>Lachnospirales</taxon>
        <taxon>Lachnospiraceae</taxon>
        <taxon>Mediterraneibacter</taxon>
    </lineage>
</organism>
<accession>A0A2N5NI47</accession>
<sequence>MDITKEILRRATIDGITEYLLYGSAIEAKRTERDYNKKLEESYSKNEDVLSEHEKKTVSELIDSANEMASDVSEVYTALGLRAGMKIMQELLKSIEK</sequence>
<dbReference type="AlphaFoldDB" id="A0A2N5NI47"/>
<protein>
    <submittedName>
        <fullName evidence="1">Uncharacterized protein</fullName>
    </submittedName>
</protein>